<dbReference type="Proteomes" id="UP001215598">
    <property type="component" value="Unassembled WGS sequence"/>
</dbReference>
<dbReference type="AlphaFoldDB" id="A0AAD7HZ38"/>
<comment type="caution">
    <text evidence="2">The sequence shown here is derived from an EMBL/GenBank/DDBJ whole genome shotgun (WGS) entry which is preliminary data.</text>
</comment>
<evidence type="ECO:0000256" key="1">
    <source>
        <dbReference type="SAM" id="MobiDB-lite"/>
    </source>
</evidence>
<dbReference type="EMBL" id="JARKIB010000153">
    <property type="protein sequence ID" value="KAJ7731418.1"/>
    <property type="molecule type" value="Genomic_DNA"/>
</dbReference>
<name>A0AAD7HZ38_9AGAR</name>
<evidence type="ECO:0000313" key="3">
    <source>
        <dbReference type="Proteomes" id="UP001215598"/>
    </source>
</evidence>
<reference evidence="2" key="1">
    <citation type="submission" date="2023-03" db="EMBL/GenBank/DDBJ databases">
        <title>Massive genome expansion in bonnet fungi (Mycena s.s.) driven by repeated elements and novel gene families across ecological guilds.</title>
        <authorList>
            <consortium name="Lawrence Berkeley National Laboratory"/>
            <person name="Harder C.B."/>
            <person name="Miyauchi S."/>
            <person name="Viragh M."/>
            <person name="Kuo A."/>
            <person name="Thoen E."/>
            <person name="Andreopoulos B."/>
            <person name="Lu D."/>
            <person name="Skrede I."/>
            <person name="Drula E."/>
            <person name="Henrissat B."/>
            <person name="Morin E."/>
            <person name="Kohler A."/>
            <person name="Barry K."/>
            <person name="LaButti K."/>
            <person name="Morin E."/>
            <person name="Salamov A."/>
            <person name="Lipzen A."/>
            <person name="Mereny Z."/>
            <person name="Hegedus B."/>
            <person name="Baldrian P."/>
            <person name="Stursova M."/>
            <person name="Weitz H."/>
            <person name="Taylor A."/>
            <person name="Grigoriev I.V."/>
            <person name="Nagy L.G."/>
            <person name="Martin F."/>
            <person name="Kauserud H."/>
        </authorList>
    </citation>
    <scope>NUCLEOTIDE SEQUENCE</scope>
    <source>
        <strain evidence="2">CBHHK182m</strain>
    </source>
</reference>
<organism evidence="2 3">
    <name type="scientific">Mycena metata</name>
    <dbReference type="NCBI Taxonomy" id="1033252"/>
    <lineage>
        <taxon>Eukaryota</taxon>
        <taxon>Fungi</taxon>
        <taxon>Dikarya</taxon>
        <taxon>Basidiomycota</taxon>
        <taxon>Agaricomycotina</taxon>
        <taxon>Agaricomycetes</taxon>
        <taxon>Agaricomycetidae</taxon>
        <taxon>Agaricales</taxon>
        <taxon>Marasmiineae</taxon>
        <taxon>Mycenaceae</taxon>
        <taxon>Mycena</taxon>
    </lineage>
</organism>
<evidence type="ECO:0000313" key="2">
    <source>
        <dbReference type="EMBL" id="KAJ7731418.1"/>
    </source>
</evidence>
<feature type="region of interest" description="Disordered" evidence="1">
    <location>
        <begin position="745"/>
        <end position="765"/>
    </location>
</feature>
<sequence>VLGVRILPVSTAYQCLACTHGVFLLRSALHLEAEKKTRELEKVTAAAAAVEPFLQTATVFNAINTLSGPPLATEYLSAWLDVPGYQIHRLGTSELWSAEYIGKERIAEGWGQWGDAGSYTGWDNRSGWGTGTAWDNASGGGDTTTWGWGPDNTWNNVLVREFCPHLYVELHKSLGCVLGHNVSIICQLLSPFGKPLLAPVQVFNIIVMIGRQVLEARVAAHEVIKLLLSLGLIRHELVKLSKIWAGVDDLVITSGLGRDLTDIDLYSARLAGVVAFLERWLFAHLTNLAFSFSFIVPKEKHGQIDQWESLFILNLMESLWGGFSVPGSMSAELTEQSWANINPYLQWPVGGPVLQHRRRTEHAMAATRRPVREWSNMRSPRMINLAGPALARERPIIESHLREGLAFAAQFKANLPFFTEDDAFELIKYFNEFLTLTDRLLSQALPAIAHHGPRIQQDRLVGIDTESSALSGHAVYLVGRPPMTSAYPDGPPWLAWASVAIAELMQNQNGKSARNCIPSAKEKLDKDPGRWRRYVHSTQYGASEWHRGLTVGERAKMFPPKACVVIFFGNGIETFADFDIPSGGQNTDPPSPSDVADPAPGHIFPVPTIVGLSKVEAAALQQEQEAQAQAAAAHRRYLSRECPSSQEYQDHVERSCQRRVAAKDAEAAAGRHAFQVTRREGVGVSGAPSSFIRLQCCFTQRRAERRVAWSAEEAAIKHARDIACFQGVGTSTTLGAVIRKKKYRLLSPAPDSNDGPSGDEQDEQF</sequence>
<keyword evidence="3" id="KW-1185">Reference proteome</keyword>
<protein>
    <submittedName>
        <fullName evidence="2">Uncharacterized protein</fullName>
    </submittedName>
</protein>
<accession>A0AAD7HZ38</accession>
<proteinExistence type="predicted"/>
<feature type="non-terminal residue" evidence="2">
    <location>
        <position position="765"/>
    </location>
</feature>
<gene>
    <name evidence="2" type="ORF">B0H16DRAFT_1773003</name>
</gene>